<evidence type="ECO:0000256" key="5">
    <source>
        <dbReference type="ARBA" id="ARBA00045120"/>
    </source>
</evidence>
<dbReference type="CDD" id="cd01355">
    <property type="entry name" value="AcnX"/>
    <property type="match status" value="1"/>
</dbReference>
<dbReference type="Proteomes" id="UP000249782">
    <property type="component" value="Unassembled WGS sequence"/>
</dbReference>
<sequence>MYLTAHEEEMYDGEYGEAIEKSMKILVALGDIYGAEKMVEISSAQISGVSYKTIGDAGLEYLEEFSRDPSARVKVQSSLNPAGIDLEKWQELGFPREFADRQYRIIDAYTRMDVMNTCTCTPYLIGNIPTRGSHIAWSESSAVIYANSILGARTNREGGPSALAAAICGRTPAYGYHLDENRTANILVKVEEPIEGYEYGVLGYHVGKVVEDGVPSFQFHGRPSSDEFKSLGAALASSGAIALYYVEGLTSAIACEFEDKISVDSASLKDSVDELSTTNDKPDLICVGCPHCSLNEIRLLARYLRRQSLSCDFWVCTSHALKAAADRMGYSDIIEESGGVMVSDTCMVVSPIEDLGFEVVGVDSAKAANYIPSMCGVDVVFDDWKTLIEL</sequence>
<dbReference type="EMBL" id="QLOE01000006">
    <property type="protein sequence ID" value="RAO78886.1"/>
    <property type="molecule type" value="Genomic_DNA"/>
</dbReference>
<dbReference type="AlphaFoldDB" id="A0A328PGW3"/>
<dbReference type="PANTHER" id="PTHR36577">
    <property type="entry name" value="DUF521 DOMAIN PROTEIN (AFU_ORTHOLOGUE AFUA_6G00490)"/>
    <property type="match status" value="1"/>
</dbReference>
<organism evidence="12 13">
    <name type="scientific">Methanothermobacter tenebrarum</name>
    <dbReference type="NCBI Taxonomy" id="680118"/>
    <lineage>
        <taxon>Archaea</taxon>
        <taxon>Methanobacteriati</taxon>
        <taxon>Methanobacteriota</taxon>
        <taxon>Methanomada group</taxon>
        <taxon>Methanobacteria</taxon>
        <taxon>Methanobacteriales</taxon>
        <taxon>Methanobacteriaceae</taxon>
        <taxon>Methanothermobacter</taxon>
    </lineage>
</organism>
<comment type="similarity">
    <text evidence="7">Belongs to the AcnX type II large subunit family.</text>
</comment>
<dbReference type="EC" id="4.2.1.182" evidence="9"/>
<dbReference type="GO" id="GO:0008299">
    <property type="term" value="P:isoprenoid biosynthetic process"/>
    <property type="evidence" value="ECO:0007669"/>
    <property type="project" value="UniProtKB-KW"/>
</dbReference>
<comment type="subunit">
    <text evidence="8">Heterodimer composed of a large subunit (PMDh-L) and a small subunit (PMDh-S).</text>
</comment>
<evidence type="ECO:0000256" key="4">
    <source>
        <dbReference type="ARBA" id="ARBA00023239"/>
    </source>
</evidence>
<comment type="catalytic activity">
    <reaction evidence="5">
        <text>(R)-5-phosphomevalonate = (2E)-3-methyl-5-phosphooxypent-2-enoate + H2O</text>
        <dbReference type="Rhea" id="RHEA:78975"/>
        <dbReference type="ChEBI" id="CHEBI:15377"/>
        <dbReference type="ChEBI" id="CHEBI:58146"/>
        <dbReference type="ChEBI" id="CHEBI:229665"/>
        <dbReference type="EC" id="4.2.1.182"/>
    </reaction>
    <physiologicalReaction direction="left-to-right" evidence="5">
        <dbReference type="Rhea" id="RHEA:78976"/>
    </physiologicalReaction>
</comment>
<evidence type="ECO:0000256" key="9">
    <source>
        <dbReference type="ARBA" id="ARBA00047176"/>
    </source>
</evidence>
<evidence type="ECO:0000256" key="6">
    <source>
        <dbReference type="ARBA" id="ARBA00045299"/>
    </source>
</evidence>
<evidence type="ECO:0000256" key="10">
    <source>
        <dbReference type="ARBA" id="ARBA00047196"/>
    </source>
</evidence>
<reference evidence="12 13" key="1">
    <citation type="submission" date="2018-06" db="EMBL/GenBank/DDBJ databases">
        <title>Draft genome sequence of hyperthermophilic methanogen Methanothermobacter tenebrarum sp. MCM-B 1447.</title>
        <authorList>
            <person name="Pore S.D."/>
            <person name="Dagar S."/>
            <person name="Dhakephalkar P.K."/>
        </authorList>
    </citation>
    <scope>NUCLEOTIDE SEQUENCE [LARGE SCALE GENOMIC DNA]</scope>
    <source>
        <strain evidence="12 13">MCM B 1447</strain>
    </source>
</reference>
<dbReference type="InterPro" id="IPR007506">
    <property type="entry name" value="PMDh-L-like_dom"/>
</dbReference>
<evidence type="ECO:0000256" key="8">
    <source>
        <dbReference type="ARBA" id="ARBA00046520"/>
    </source>
</evidence>
<accession>A0A328PGW3</accession>
<dbReference type="GO" id="GO:0016829">
    <property type="term" value="F:lyase activity"/>
    <property type="evidence" value="ECO:0007669"/>
    <property type="project" value="UniProtKB-KW"/>
</dbReference>
<keyword evidence="2" id="KW-0408">Iron</keyword>
<feature type="domain" description="Phosphomevalonate dehydratase large subunit-like" evidence="11">
    <location>
        <begin position="1"/>
        <end position="389"/>
    </location>
</feature>
<evidence type="ECO:0000313" key="13">
    <source>
        <dbReference type="Proteomes" id="UP000249782"/>
    </source>
</evidence>
<evidence type="ECO:0000313" key="12">
    <source>
        <dbReference type="EMBL" id="RAO78886.1"/>
    </source>
</evidence>
<comment type="pathway">
    <text evidence="1">Isoprenoid biosynthesis; isopentenyl diphosphate biosynthesis via mevalonate pathway.</text>
</comment>
<dbReference type="OrthoDB" id="25253at2157"/>
<evidence type="ECO:0000256" key="1">
    <source>
        <dbReference type="ARBA" id="ARBA00005092"/>
    </source>
</evidence>
<proteinExistence type="inferred from homology"/>
<comment type="function">
    <text evidence="6">Component of a hydro-lyase that catalyzes the dehydration of mevalonate 5-phosphate (MVA5P) to form trans-anhydromevalonate 5-phosphate (tAHMP). Involved in the archaeal mevalonate (MVA) pathway, which provides fundamental precursors for isoprenoid biosynthesis, such as isopentenyl diphosphate (IPP) and dimethylallyl diphosphate (DMAPP).</text>
</comment>
<evidence type="ECO:0000259" key="11">
    <source>
        <dbReference type="Pfam" id="PF04412"/>
    </source>
</evidence>
<name>A0A328PGW3_9EURY</name>
<keyword evidence="4" id="KW-0456">Lyase</keyword>
<evidence type="ECO:0000256" key="7">
    <source>
        <dbReference type="ARBA" id="ARBA00046333"/>
    </source>
</evidence>
<comment type="caution">
    <text evidence="12">The sequence shown here is derived from an EMBL/GenBank/DDBJ whole genome shotgun (WGS) entry which is preliminary data.</text>
</comment>
<evidence type="ECO:0000256" key="3">
    <source>
        <dbReference type="ARBA" id="ARBA00023229"/>
    </source>
</evidence>
<gene>
    <name evidence="12" type="ORF">DPC56_05510</name>
</gene>
<dbReference type="PANTHER" id="PTHR36577:SF3">
    <property type="entry name" value="DUF521 DOMAIN PROTEIN (AFU_ORTHOLOGUE AFUA_6G00490)"/>
    <property type="match status" value="1"/>
</dbReference>
<dbReference type="RefSeq" id="WP_112094074.1">
    <property type="nucleotide sequence ID" value="NZ_QLOE01000006.1"/>
</dbReference>
<protein>
    <recommendedName>
        <fullName evidence="10">Phosphomevalonate dehydratase large subunit</fullName>
        <ecNumber evidence="9">4.2.1.182</ecNumber>
    </recommendedName>
</protein>
<keyword evidence="3" id="KW-0414">Isoprene biosynthesis</keyword>
<keyword evidence="13" id="KW-1185">Reference proteome</keyword>
<dbReference type="Pfam" id="PF04412">
    <property type="entry name" value="AcnX"/>
    <property type="match status" value="1"/>
</dbReference>
<evidence type="ECO:0000256" key="2">
    <source>
        <dbReference type="ARBA" id="ARBA00023004"/>
    </source>
</evidence>